<keyword evidence="4" id="KW-0676">Redox-active center</keyword>
<dbReference type="CDD" id="cd02966">
    <property type="entry name" value="TlpA_like_family"/>
    <property type="match status" value="1"/>
</dbReference>
<evidence type="ECO:0000313" key="7">
    <source>
        <dbReference type="EMBL" id="EIM75980.1"/>
    </source>
</evidence>
<dbReference type="InterPro" id="IPR050553">
    <property type="entry name" value="Thioredoxin_ResA/DsbE_sf"/>
</dbReference>
<evidence type="ECO:0000256" key="3">
    <source>
        <dbReference type="ARBA" id="ARBA00023157"/>
    </source>
</evidence>
<protein>
    <submittedName>
        <fullName evidence="7">Alkyl hydroperoxide reductase/ thiol specific antioxidant/ mal allergen</fullName>
    </submittedName>
</protein>
<dbReference type="PROSITE" id="PS51257">
    <property type="entry name" value="PROKAR_LIPOPROTEIN"/>
    <property type="match status" value="1"/>
</dbReference>
<dbReference type="PANTHER" id="PTHR42852:SF6">
    <property type="entry name" value="THIOL:DISULFIDE INTERCHANGE PROTEIN DSBE"/>
    <property type="match status" value="1"/>
</dbReference>
<dbReference type="RefSeq" id="WP_009055336.1">
    <property type="nucleotide sequence ID" value="NZ_AJYA01000024.1"/>
</dbReference>
<keyword evidence="8" id="KW-1185">Reference proteome</keyword>
<dbReference type="InterPro" id="IPR013740">
    <property type="entry name" value="Redoxin"/>
</dbReference>
<dbReference type="AlphaFoldDB" id="I5C2C8"/>
<evidence type="ECO:0000256" key="2">
    <source>
        <dbReference type="ARBA" id="ARBA00022748"/>
    </source>
</evidence>
<dbReference type="GO" id="GO:0030313">
    <property type="term" value="C:cell envelope"/>
    <property type="evidence" value="ECO:0007669"/>
    <property type="project" value="UniProtKB-SubCell"/>
</dbReference>
<dbReference type="Proteomes" id="UP000005551">
    <property type="component" value="Unassembled WGS sequence"/>
</dbReference>
<evidence type="ECO:0000256" key="4">
    <source>
        <dbReference type="ARBA" id="ARBA00023284"/>
    </source>
</evidence>
<keyword evidence="3" id="KW-1015">Disulfide bond</keyword>
<feature type="chain" id="PRO_5003700349" evidence="5">
    <location>
        <begin position="25"/>
        <end position="415"/>
    </location>
</feature>
<dbReference type="Pfam" id="PF08534">
    <property type="entry name" value="Redoxin"/>
    <property type="match status" value="1"/>
</dbReference>
<gene>
    <name evidence="7" type="ORF">A3SI_11444</name>
</gene>
<dbReference type="PATRIC" id="fig|1189621.3.peg.2384"/>
<proteinExistence type="predicted"/>
<accession>I5C2C8</accession>
<dbReference type="GO" id="GO:0016491">
    <property type="term" value="F:oxidoreductase activity"/>
    <property type="evidence" value="ECO:0007669"/>
    <property type="project" value="InterPro"/>
</dbReference>
<comment type="subcellular location">
    <subcellularLocation>
        <location evidence="1">Cell envelope</location>
    </subcellularLocation>
</comment>
<keyword evidence="5" id="KW-0732">Signal</keyword>
<dbReference type="InterPro" id="IPR036249">
    <property type="entry name" value="Thioredoxin-like_sf"/>
</dbReference>
<dbReference type="PANTHER" id="PTHR42852">
    <property type="entry name" value="THIOL:DISULFIDE INTERCHANGE PROTEIN DSBE"/>
    <property type="match status" value="1"/>
</dbReference>
<feature type="signal peptide" evidence="5">
    <location>
        <begin position="1"/>
        <end position="24"/>
    </location>
</feature>
<dbReference type="Gene3D" id="3.40.30.10">
    <property type="entry name" value="Glutaredoxin"/>
    <property type="match status" value="1"/>
</dbReference>
<feature type="domain" description="Thioredoxin" evidence="6">
    <location>
        <begin position="251"/>
        <end position="407"/>
    </location>
</feature>
<sequence>MKKTWTLLLGSLALLFSCSTPSEQEEVAAGASLSGLWLAHIDMPAYSLPFELEFEPSPEGTLVYARNADERLLLDRVDQQGDSLIISMGVFDAGLHLAPQADGTLRGRFTKYDVPGYSWPFRARTKQAADTRFPVHFDPSVDFSGRYRVTFRHENGSSYEAIALLEQEGSLLTGTFLTALGDYRFLEGRVEGDAFRLSTFNGSHLFYFEGNYRDRNNFTGIFRSGPSYLESYSATRDADFQLPDADTLTQLQEGEEQFDFTFPDLEGNPVSLSDPEFANKVVLVTLFGSWCPNCMDETAYLASWLKTQDEREVAVIALAFERKDDFNYAVERVKKSKERFQADFPFLIAGESNKQKAAEKLPQLSAVIAFPTLIYLDRQHRVRKIHTGFSGPGTGEVYTAWTQQHEAFVQRLLAE</sequence>
<evidence type="ECO:0000259" key="6">
    <source>
        <dbReference type="PROSITE" id="PS51352"/>
    </source>
</evidence>
<organism evidence="7 8">
    <name type="scientific">Nitritalea halalkaliphila LW7</name>
    <dbReference type="NCBI Taxonomy" id="1189621"/>
    <lineage>
        <taxon>Bacteria</taxon>
        <taxon>Pseudomonadati</taxon>
        <taxon>Bacteroidota</taxon>
        <taxon>Cytophagia</taxon>
        <taxon>Cytophagales</taxon>
        <taxon>Cyclobacteriaceae</taxon>
        <taxon>Nitritalea</taxon>
    </lineage>
</organism>
<dbReference type="EMBL" id="AJYA01000024">
    <property type="protein sequence ID" value="EIM75980.1"/>
    <property type="molecule type" value="Genomic_DNA"/>
</dbReference>
<comment type="caution">
    <text evidence="7">The sequence shown here is derived from an EMBL/GenBank/DDBJ whole genome shotgun (WGS) entry which is preliminary data.</text>
</comment>
<dbReference type="GO" id="GO:0017004">
    <property type="term" value="P:cytochrome complex assembly"/>
    <property type="evidence" value="ECO:0007669"/>
    <property type="project" value="UniProtKB-KW"/>
</dbReference>
<keyword evidence="2" id="KW-0201">Cytochrome c-type biogenesis</keyword>
<dbReference type="InterPro" id="IPR013766">
    <property type="entry name" value="Thioredoxin_domain"/>
</dbReference>
<evidence type="ECO:0000256" key="5">
    <source>
        <dbReference type="SAM" id="SignalP"/>
    </source>
</evidence>
<dbReference type="SUPFAM" id="SSF52833">
    <property type="entry name" value="Thioredoxin-like"/>
    <property type="match status" value="1"/>
</dbReference>
<reference evidence="7 8" key="1">
    <citation type="submission" date="2012-05" db="EMBL/GenBank/DDBJ databases">
        <title>Genome sequence of Nitritalea halalkaliphila LW7.</title>
        <authorList>
            <person name="Jangir P.K."/>
            <person name="Singh A."/>
            <person name="Shivaji S."/>
            <person name="Sharma R."/>
        </authorList>
    </citation>
    <scope>NUCLEOTIDE SEQUENCE [LARGE SCALE GENOMIC DNA]</scope>
    <source>
        <strain evidence="7 8">LW7</strain>
    </source>
</reference>
<evidence type="ECO:0000313" key="8">
    <source>
        <dbReference type="Proteomes" id="UP000005551"/>
    </source>
</evidence>
<evidence type="ECO:0000256" key="1">
    <source>
        <dbReference type="ARBA" id="ARBA00004196"/>
    </source>
</evidence>
<dbReference type="PROSITE" id="PS51352">
    <property type="entry name" value="THIOREDOXIN_2"/>
    <property type="match status" value="1"/>
</dbReference>
<dbReference type="STRING" id="1189621.A3SI_11444"/>
<name>I5C2C8_9BACT</name>
<dbReference type="OrthoDB" id="616241at2"/>